<dbReference type="Proteomes" id="UP000233248">
    <property type="component" value="Unassembled WGS sequence"/>
</dbReference>
<protein>
    <submittedName>
        <fullName evidence="1">Uncharacterized protein</fullName>
    </submittedName>
</protein>
<keyword evidence="2" id="KW-1185">Reference proteome</keyword>
<dbReference type="AlphaFoldDB" id="A0A2N1J2F0"/>
<evidence type="ECO:0000313" key="1">
    <source>
        <dbReference type="EMBL" id="PKI80736.1"/>
    </source>
</evidence>
<proteinExistence type="predicted"/>
<organism evidence="1 2">
    <name type="scientific">Malaciobacter halophilus</name>
    <dbReference type="NCBI Taxonomy" id="197482"/>
    <lineage>
        <taxon>Bacteria</taxon>
        <taxon>Pseudomonadati</taxon>
        <taxon>Campylobacterota</taxon>
        <taxon>Epsilonproteobacteria</taxon>
        <taxon>Campylobacterales</taxon>
        <taxon>Arcobacteraceae</taxon>
        <taxon>Malaciobacter</taxon>
    </lineage>
</organism>
<name>A0A2N1J2F0_9BACT</name>
<comment type="caution">
    <text evidence="1">The sequence shown here is derived from an EMBL/GenBank/DDBJ whole genome shotgun (WGS) entry which is preliminary data.</text>
</comment>
<sequence length="90" mass="10654">MTKQINKNTLFNTFGIDNFNSLEEVINSMPPSIVEYHLNSLDDMENEIYLNKRDIEKSVNFGEYNIYLDYSENIYLEVEFTEDTLTSSFF</sequence>
<dbReference type="RefSeq" id="WP_101184874.1">
    <property type="nucleotide sequence ID" value="NZ_CP031218.1"/>
</dbReference>
<dbReference type="KEGG" id="ahs:AHALO_1397"/>
<evidence type="ECO:0000313" key="2">
    <source>
        <dbReference type="Proteomes" id="UP000233248"/>
    </source>
</evidence>
<dbReference type="EMBL" id="NXIF01000028">
    <property type="protein sequence ID" value="PKI80736.1"/>
    <property type="molecule type" value="Genomic_DNA"/>
</dbReference>
<dbReference type="OrthoDB" id="5348622at2"/>
<accession>A0A2N1J2F0</accession>
<reference evidence="1 2" key="1">
    <citation type="submission" date="2017-09" db="EMBL/GenBank/DDBJ databases">
        <title>Genomics of the genus Arcobacter.</title>
        <authorList>
            <person name="Perez-Cataluna A."/>
            <person name="Figueras M.J."/>
            <person name="Salas-Masso N."/>
        </authorList>
    </citation>
    <scope>NUCLEOTIDE SEQUENCE [LARGE SCALE GENOMIC DNA]</scope>
    <source>
        <strain evidence="1 2">DSM 18005</strain>
    </source>
</reference>
<gene>
    <name evidence="1" type="ORF">CP960_07890</name>
</gene>